<feature type="binding site" evidence="16">
    <location>
        <position position="64"/>
    </location>
    <ligand>
        <name>[4Fe-4S] cluster</name>
        <dbReference type="ChEBI" id="CHEBI:49883"/>
        <note>4Fe-4S-S-AdoMet</note>
    </ligand>
</feature>
<dbReference type="Gene3D" id="3.20.20.70">
    <property type="entry name" value="Aldolase class I"/>
    <property type="match status" value="1"/>
</dbReference>
<evidence type="ECO:0000256" key="14">
    <source>
        <dbReference type="PIRNR" id="PIRNR000167"/>
    </source>
</evidence>
<feature type="binding site" evidence="15">
    <location>
        <position position="205"/>
    </location>
    <ligand>
        <name>S-adenosyl-L-methionine</name>
        <dbReference type="ChEBI" id="CHEBI:59789"/>
        <label>2</label>
    </ligand>
</feature>
<evidence type="ECO:0000256" key="6">
    <source>
        <dbReference type="ARBA" id="ARBA00022490"/>
    </source>
</evidence>
<keyword evidence="9 14" id="KW-0560">Oxidoreductase</keyword>
<keyword evidence="10 14" id="KW-0408">Iron</keyword>
<dbReference type="InterPro" id="IPR006638">
    <property type="entry name" value="Elp3/MiaA/NifB-like_rSAM"/>
</dbReference>
<dbReference type="Pfam" id="PF04055">
    <property type="entry name" value="Radical_SAM"/>
    <property type="match status" value="1"/>
</dbReference>
<evidence type="ECO:0000256" key="10">
    <source>
        <dbReference type="ARBA" id="ARBA00023004"/>
    </source>
</evidence>
<organism evidence="18 19">
    <name type="scientific">Methylorubrum populi</name>
    <dbReference type="NCBI Taxonomy" id="223967"/>
    <lineage>
        <taxon>Bacteria</taxon>
        <taxon>Pseudomonadati</taxon>
        <taxon>Pseudomonadota</taxon>
        <taxon>Alphaproteobacteria</taxon>
        <taxon>Hyphomicrobiales</taxon>
        <taxon>Methylobacteriaceae</taxon>
        <taxon>Methylorubrum</taxon>
    </lineage>
</organism>
<evidence type="ECO:0000256" key="7">
    <source>
        <dbReference type="ARBA" id="ARBA00022691"/>
    </source>
</evidence>
<dbReference type="GO" id="GO:0005737">
    <property type="term" value="C:cytoplasm"/>
    <property type="evidence" value="ECO:0007669"/>
    <property type="project" value="UniProtKB-SubCell"/>
</dbReference>
<evidence type="ECO:0000256" key="12">
    <source>
        <dbReference type="ARBA" id="ARBA00023244"/>
    </source>
</evidence>
<feature type="binding site" evidence="15">
    <location>
        <position position="168"/>
    </location>
    <ligand>
        <name>S-adenosyl-L-methionine</name>
        <dbReference type="ChEBI" id="CHEBI:59789"/>
        <label>2</label>
    </ligand>
</feature>
<dbReference type="SUPFAM" id="SSF102114">
    <property type="entry name" value="Radical SAM enzymes"/>
    <property type="match status" value="1"/>
</dbReference>
<dbReference type="Pfam" id="PF06969">
    <property type="entry name" value="HemN_C"/>
    <property type="match status" value="1"/>
</dbReference>
<evidence type="ECO:0000256" key="15">
    <source>
        <dbReference type="PIRSR" id="PIRSR000167-1"/>
    </source>
</evidence>
<dbReference type="SFLD" id="SFLDG01065">
    <property type="entry name" value="anaerobic_coproporphyrinogen-I"/>
    <property type="match status" value="1"/>
</dbReference>
<feature type="binding site" evidence="16">
    <location>
        <position position="57"/>
    </location>
    <ligand>
        <name>[4Fe-4S] cluster</name>
        <dbReference type="ChEBI" id="CHEBI:49883"/>
        <note>4Fe-4S-S-AdoMet</note>
    </ligand>
</feature>
<dbReference type="InterPro" id="IPR034505">
    <property type="entry name" value="Coproporphyrinogen-III_oxidase"/>
</dbReference>
<evidence type="ECO:0000313" key="18">
    <source>
        <dbReference type="EMBL" id="BAU89077.1"/>
    </source>
</evidence>
<comment type="pathway">
    <text evidence="2 14">Porphyrin-containing compound metabolism; protoporphyrin-IX biosynthesis; protoporphyrinogen-IX from coproporphyrinogen-III (AdoMet route): step 1/1.</text>
</comment>
<evidence type="ECO:0000256" key="4">
    <source>
        <dbReference type="ARBA" id="ARBA00011245"/>
    </source>
</evidence>
<comment type="subunit">
    <text evidence="4">Monomer.</text>
</comment>
<sequence>MREEWKARYGDERLPRYTSYPASPHFTGSIDPATYAGWLRAIPAEAAASLYLHVPFCRSMCWYCGCHTHITQHDAPIEEYLAALRREVDVVARHLEHRLSVHHLHFGGGTPTIMAPEAFRALIALLRDRFAVDPDAEIAVEIDPRTLAPAMLRALGEAGVTRASLGVQSFDPVVQEAIRRRQDYAVTETAIRGLRAAGLRGINLDLIYGLPHQSVASCLETVRQCLALEPDRLAVFGYAHVPSFKKHQRRIDEAMLPDGAARREQADAIAEELMRAGYRRIGLDHFARLDDPMAVAHRKGELRRNFQGYTTDSSEVLIGFGASAIGRLPQGYVQNEPVLRAYAERVGRGELATLKGYALTPDDRLRAALIERIMCDFVVDVGAVSRSHGHDPETLLASLPRLCLLEEHGLVRLEGSTLSIPEEARSFVRNVAALFDAHLGTSPAEHSRAA</sequence>
<dbReference type="InterPro" id="IPR013785">
    <property type="entry name" value="Aldolase_TIM"/>
</dbReference>
<evidence type="ECO:0000256" key="9">
    <source>
        <dbReference type="ARBA" id="ARBA00023002"/>
    </source>
</evidence>
<evidence type="ECO:0000256" key="13">
    <source>
        <dbReference type="ARBA" id="ARBA00048321"/>
    </source>
</evidence>
<comment type="similarity">
    <text evidence="3 14">Belongs to the anaerobic coproporphyrinogen-III oxidase family.</text>
</comment>
<feature type="binding site" evidence="15">
    <location>
        <begin position="109"/>
        <end position="110"/>
    </location>
    <ligand>
        <name>S-adenosyl-L-methionine</name>
        <dbReference type="ChEBI" id="CHEBI:59789"/>
        <label>2</label>
    </ligand>
</feature>
<dbReference type="SMART" id="SM00729">
    <property type="entry name" value="Elp3"/>
    <property type="match status" value="1"/>
</dbReference>
<feature type="binding site" evidence="15">
    <location>
        <position position="325"/>
    </location>
    <ligand>
        <name>S-adenosyl-L-methionine</name>
        <dbReference type="ChEBI" id="CHEBI:59789"/>
        <label>1</label>
    </ligand>
</feature>
<dbReference type="PIRSF" id="PIRSF000167">
    <property type="entry name" value="HemN"/>
    <property type="match status" value="1"/>
</dbReference>
<dbReference type="RefSeq" id="WP_096483545.1">
    <property type="nucleotide sequence ID" value="NZ_AP014809.1"/>
</dbReference>
<feature type="binding site" evidence="15">
    <location>
        <begin position="63"/>
        <end position="65"/>
    </location>
    <ligand>
        <name>S-adenosyl-L-methionine</name>
        <dbReference type="ChEBI" id="CHEBI:59789"/>
        <label>2</label>
    </ligand>
</feature>
<evidence type="ECO:0000256" key="5">
    <source>
        <dbReference type="ARBA" id="ARBA00022485"/>
    </source>
</evidence>
<keyword evidence="7 14" id="KW-0949">S-adenosyl-L-methionine</keyword>
<dbReference type="GO" id="GO:0051989">
    <property type="term" value="F:coproporphyrinogen dehydrogenase activity"/>
    <property type="evidence" value="ECO:0007669"/>
    <property type="project" value="UniProtKB-EC"/>
</dbReference>
<evidence type="ECO:0000256" key="3">
    <source>
        <dbReference type="ARBA" id="ARBA00005493"/>
    </source>
</evidence>
<evidence type="ECO:0000256" key="1">
    <source>
        <dbReference type="ARBA" id="ARBA00004496"/>
    </source>
</evidence>
<dbReference type="GO" id="GO:0006782">
    <property type="term" value="P:protoporphyrinogen IX biosynthetic process"/>
    <property type="evidence" value="ECO:0007669"/>
    <property type="project" value="UniProtKB-UniPathway"/>
</dbReference>
<dbReference type="InterPro" id="IPR010723">
    <property type="entry name" value="HemN_C"/>
</dbReference>
<feature type="binding site" evidence="15">
    <location>
        <position position="180"/>
    </location>
    <ligand>
        <name>S-adenosyl-L-methionine</name>
        <dbReference type="ChEBI" id="CHEBI:59789"/>
        <label>2</label>
    </ligand>
</feature>
<keyword evidence="12 14" id="KW-0627">Porphyrin biosynthesis</keyword>
<accession>A0A161JK67</accession>
<dbReference type="InterPro" id="IPR004558">
    <property type="entry name" value="Coprogen_oxidase_HemN"/>
</dbReference>
<dbReference type="InterPro" id="IPR007197">
    <property type="entry name" value="rSAM"/>
</dbReference>
<dbReference type="Gene3D" id="1.10.10.920">
    <property type="match status" value="1"/>
</dbReference>
<dbReference type="GO" id="GO:0051539">
    <property type="term" value="F:4 iron, 4 sulfur cluster binding"/>
    <property type="evidence" value="ECO:0007669"/>
    <property type="project" value="UniProtKB-KW"/>
</dbReference>
<feature type="binding site" evidence="15">
    <location>
        <position position="51"/>
    </location>
    <ligand>
        <name>S-adenosyl-L-methionine</name>
        <dbReference type="ChEBI" id="CHEBI:59789"/>
        <label>1</label>
    </ligand>
</feature>
<dbReference type="GO" id="GO:0004109">
    <property type="term" value="F:coproporphyrinogen oxidase activity"/>
    <property type="evidence" value="ECO:0007669"/>
    <property type="project" value="InterPro"/>
</dbReference>
<keyword evidence="8 14" id="KW-0479">Metal-binding</keyword>
<dbReference type="PANTHER" id="PTHR13932:SF6">
    <property type="entry name" value="OXYGEN-INDEPENDENT COPROPORPHYRINOGEN III OXIDASE"/>
    <property type="match status" value="1"/>
</dbReference>
<dbReference type="GO" id="GO:0046872">
    <property type="term" value="F:metal ion binding"/>
    <property type="evidence" value="ECO:0007669"/>
    <property type="project" value="UniProtKB-KW"/>
</dbReference>
<dbReference type="InterPro" id="IPR058240">
    <property type="entry name" value="rSAM_sf"/>
</dbReference>
<keyword evidence="6 14" id="KW-0963">Cytoplasm</keyword>
<evidence type="ECO:0000259" key="17">
    <source>
        <dbReference type="PROSITE" id="PS51918"/>
    </source>
</evidence>
<dbReference type="UniPathway" id="UPA00251">
    <property type="reaction ID" value="UER00323"/>
</dbReference>
<feature type="binding site" evidence="16">
    <location>
        <position position="61"/>
    </location>
    <ligand>
        <name>[4Fe-4S] cluster</name>
        <dbReference type="ChEBI" id="CHEBI:49883"/>
        <note>4Fe-4S-S-AdoMet</note>
    </ligand>
</feature>
<name>A0A161JK67_9HYPH</name>
<evidence type="ECO:0000256" key="2">
    <source>
        <dbReference type="ARBA" id="ARBA00004785"/>
    </source>
</evidence>
<evidence type="ECO:0000256" key="16">
    <source>
        <dbReference type="PIRSR" id="PIRSR000167-2"/>
    </source>
</evidence>
<dbReference type="AlphaFoldDB" id="A0A161JK67"/>
<dbReference type="PROSITE" id="PS51918">
    <property type="entry name" value="RADICAL_SAM"/>
    <property type="match status" value="1"/>
</dbReference>
<feature type="binding site" evidence="15">
    <location>
        <position position="141"/>
    </location>
    <ligand>
        <name>S-adenosyl-L-methionine</name>
        <dbReference type="ChEBI" id="CHEBI:59789"/>
        <label>1</label>
    </ligand>
</feature>
<comment type="subcellular location">
    <subcellularLocation>
        <location evidence="1 14">Cytoplasm</location>
    </subcellularLocation>
</comment>
<evidence type="ECO:0000313" key="19">
    <source>
        <dbReference type="Proteomes" id="UP000218288"/>
    </source>
</evidence>
<keyword evidence="11 14" id="KW-0411">Iron-sulfur</keyword>
<comment type="catalytic activity">
    <reaction evidence="13 14">
        <text>coproporphyrinogen III + 2 S-adenosyl-L-methionine = protoporphyrinogen IX + 2 5'-deoxyadenosine + 2 L-methionine + 2 CO2</text>
        <dbReference type="Rhea" id="RHEA:15425"/>
        <dbReference type="ChEBI" id="CHEBI:16526"/>
        <dbReference type="ChEBI" id="CHEBI:17319"/>
        <dbReference type="ChEBI" id="CHEBI:57307"/>
        <dbReference type="ChEBI" id="CHEBI:57309"/>
        <dbReference type="ChEBI" id="CHEBI:57844"/>
        <dbReference type="ChEBI" id="CHEBI:59789"/>
        <dbReference type="EC" id="1.3.98.3"/>
    </reaction>
</comment>
<protein>
    <recommendedName>
        <fullName evidence="14">Coproporphyrinogen-III oxidase</fullName>
        <ecNumber evidence="14">1.3.98.3</ecNumber>
    </recommendedName>
</protein>
<reference evidence="18 19" key="1">
    <citation type="journal article" date="2016" name="Genome Announc.">
        <title>Complete Genome Sequence of Methylobacterium populi P-1M, Isolated from Pink-Pigmented Household Biofilm.</title>
        <authorList>
            <person name="Morohoshi T."/>
            <person name="Ikeda T."/>
        </authorList>
    </citation>
    <scope>NUCLEOTIDE SEQUENCE [LARGE SCALE GENOMIC DNA]</scope>
    <source>
        <strain evidence="18 19">P-1M</strain>
    </source>
</reference>
<dbReference type="CDD" id="cd01335">
    <property type="entry name" value="Radical_SAM"/>
    <property type="match status" value="1"/>
</dbReference>
<dbReference type="SFLD" id="SFLDS00029">
    <property type="entry name" value="Radical_SAM"/>
    <property type="match status" value="1"/>
</dbReference>
<dbReference type="PANTHER" id="PTHR13932">
    <property type="entry name" value="COPROPORPHYRINIGEN III OXIDASE"/>
    <property type="match status" value="1"/>
</dbReference>
<dbReference type="EMBL" id="AP014809">
    <property type="protein sequence ID" value="BAU89077.1"/>
    <property type="molecule type" value="Genomic_DNA"/>
</dbReference>
<dbReference type="OrthoDB" id="9808022at2"/>
<dbReference type="EC" id="1.3.98.3" evidence="14"/>
<proteinExistence type="inferred from homology"/>
<evidence type="ECO:0000256" key="8">
    <source>
        <dbReference type="ARBA" id="ARBA00022723"/>
    </source>
</evidence>
<evidence type="ECO:0000256" key="11">
    <source>
        <dbReference type="ARBA" id="ARBA00023014"/>
    </source>
</evidence>
<comment type="cofactor">
    <cofactor evidence="14 16">
        <name>[4Fe-4S] cluster</name>
        <dbReference type="ChEBI" id="CHEBI:49883"/>
    </cofactor>
    <text evidence="14 16">Binds 1 [4Fe-4S] cluster. The cluster is coordinated with 3 cysteines and an exchangeable S-adenosyl-L-methionine.</text>
</comment>
<feature type="domain" description="Radical SAM core" evidence="17">
    <location>
        <begin position="42"/>
        <end position="279"/>
    </location>
</feature>
<feature type="binding site" evidence="15">
    <location>
        <position position="108"/>
    </location>
    <ligand>
        <name>S-adenosyl-L-methionine</name>
        <dbReference type="ChEBI" id="CHEBI:59789"/>
        <label>1</label>
    </ligand>
</feature>
<keyword evidence="5 14" id="KW-0004">4Fe-4S</keyword>
<gene>
    <name evidence="18" type="ORF">MPPM_0472</name>
</gene>
<dbReference type="Proteomes" id="UP000218288">
    <property type="component" value="Chromosome"/>
</dbReference>
<dbReference type="NCBIfam" id="TIGR00538">
    <property type="entry name" value="hemN"/>
    <property type="match status" value="1"/>
</dbReference>
<feature type="binding site" evidence="15">
    <location>
        <position position="239"/>
    </location>
    <ligand>
        <name>S-adenosyl-L-methionine</name>
        <dbReference type="ChEBI" id="CHEBI:59789"/>
        <label>2</label>
    </ligand>
</feature>